<dbReference type="AlphaFoldDB" id="A0A381R4B5"/>
<dbReference type="PANTHER" id="PTHR43591:SF24">
    <property type="entry name" value="2-METHOXY-6-POLYPRENYL-1,4-BENZOQUINOL METHYLASE, MITOCHONDRIAL"/>
    <property type="match status" value="1"/>
</dbReference>
<reference evidence="2" key="1">
    <citation type="submission" date="2018-05" db="EMBL/GenBank/DDBJ databases">
        <authorList>
            <person name="Lanie J.A."/>
            <person name="Ng W.-L."/>
            <person name="Kazmierczak K.M."/>
            <person name="Andrzejewski T.M."/>
            <person name="Davidsen T.M."/>
            <person name="Wayne K.J."/>
            <person name="Tettelin H."/>
            <person name="Glass J.I."/>
            <person name="Rusch D."/>
            <person name="Podicherti R."/>
            <person name="Tsui H.-C.T."/>
            <person name="Winkler M.E."/>
        </authorList>
    </citation>
    <scope>NUCLEOTIDE SEQUENCE</scope>
</reference>
<feature type="domain" description="Methyltransferase type 11" evidence="1">
    <location>
        <begin position="49"/>
        <end position="129"/>
    </location>
</feature>
<organism evidence="2">
    <name type="scientific">marine metagenome</name>
    <dbReference type="NCBI Taxonomy" id="408172"/>
    <lineage>
        <taxon>unclassified sequences</taxon>
        <taxon>metagenomes</taxon>
        <taxon>ecological metagenomes</taxon>
    </lineage>
</organism>
<evidence type="ECO:0000313" key="2">
    <source>
        <dbReference type="EMBL" id="SUZ86542.1"/>
    </source>
</evidence>
<protein>
    <recommendedName>
        <fullName evidence="1">Methyltransferase type 11 domain-containing protein</fullName>
    </recommendedName>
</protein>
<dbReference type="PANTHER" id="PTHR43591">
    <property type="entry name" value="METHYLTRANSFERASE"/>
    <property type="match status" value="1"/>
</dbReference>
<dbReference type="CDD" id="cd02440">
    <property type="entry name" value="AdoMet_MTases"/>
    <property type="match status" value="1"/>
</dbReference>
<dbReference type="EMBL" id="UINC01001687">
    <property type="protein sequence ID" value="SUZ86542.1"/>
    <property type="molecule type" value="Genomic_DNA"/>
</dbReference>
<dbReference type="Gene3D" id="3.40.50.150">
    <property type="entry name" value="Vaccinia Virus protein VP39"/>
    <property type="match status" value="1"/>
</dbReference>
<accession>A0A381R4B5</accession>
<gene>
    <name evidence="2" type="ORF">METZ01_LOCUS39396</name>
</gene>
<dbReference type="Pfam" id="PF08241">
    <property type="entry name" value="Methyltransf_11"/>
    <property type="match status" value="1"/>
</dbReference>
<dbReference type="GO" id="GO:0008757">
    <property type="term" value="F:S-adenosylmethionine-dependent methyltransferase activity"/>
    <property type="evidence" value="ECO:0007669"/>
    <property type="project" value="InterPro"/>
</dbReference>
<dbReference type="SUPFAM" id="SSF53335">
    <property type="entry name" value="S-adenosyl-L-methionine-dependent methyltransferases"/>
    <property type="match status" value="1"/>
</dbReference>
<dbReference type="InterPro" id="IPR029063">
    <property type="entry name" value="SAM-dependent_MTases_sf"/>
</dbReference>
<evidence type="ECO:0000259" key="1">
    <source>
        <dbReference type="Pfam" id="PF08241"/>
    </source>
</evidence>
<dbReference type="InterPro" id="IPR013216">
    <property type="entry name" value="Methyltransf_11"/>
</dbReference>
<name>A0A381R4B5_9ZZZZ</name>
<sequence length="225" mass="25438">MDVITDHAQDEYWRRARYRESDDPVALAYAMPKIRHIAQVVELHQARILDVGCGNGVFTSLFSEFSPHVVGLDYSDHMVRRNPCGKVLRGQAEALPFGTNSFDVAFVANVLHHTLDPQQVVDELARVARGHVVIVEPNRLNPVMFLFSLLIREERGGLRSSKGFLEKLLLSCGLQVLRCSAMGMISQNNTPAWTVPLLRVFDREIWCGEYLIAIAKQPELRRSTQ</sequence>
<proteinExistence type="predicted"/>